<dbReference type="GO" id="GO:0009279">
    <property type="term" value="C:cell outer membrane"/>
    <property type="evidence" value="ECO:0007669"/>
    <property type="project" value="UniProtKB-SubCell"/>
</dbReference>
<dbReference type="PANTHER" id="PTHR32552:SF81">
    <property type="entry name" value="TONB-DEPENDENT OUTER MEMBRANE RECEPTOR"/>
    <property type="match status" value="1"/>
</dbReference>
<gene>
    <name evidence="15" type="ORF">ES711_10895</name>
</gene>
<feature type="domain" description="TonB-dependent receptor plug" evidence="14">
    <location>
        <begin position="159"/>
        <end position="285"/>
    </location>
</feature>
<dbReference type="OrthoDB" id="9768177at2"/>
<keyword evidence="4" id="KW-0410">Iron transport</keyword>
<comment type="caution">
    <text evidence="15">The sequence shown here is derived from an EMBL/GenBank/DDBJ whole genome shotgun (WGS) entry which is preliminary data.</text>
</comment>
<dbReference type="Proteomes" id="UP000321734">
    <property type="component" value="Unassembled WGS sequence"/>
</dbReference>
<dbReference type="InterPro" id="IPR023996">
    <property type="entry name" value="TonB-dep_OMP_SusC/RagA"/>
</dbReference>
<evidence type="ECO:0000256" key="9">
    <source>
        <dbReference type="ARBA" id="ARBA00023136"/>
    </source>
</evidence>
<evidence type="ECO:0000313" key="16">
    <source>
        <dbReference type="Proteomes" id="UP000321734"/>
    </source>
</evidence>
<dbReference type="Pfam" id="PF00593">
    <property type="entry name" value="TonB_dep_Rec_b-barrel"/>
    <property type="match status" value="1"/>
</dbReference>
<evidence type="ECO:0000256" key="2">
    <source>
        <dbReference type="ARBA" id="ARBA00022448"/>
    </source>
</evidence>
<dbReference type="NCBIfam" id="TIGR04056">
    <property type="entry name" value="OMP_RagA_SusC"/>
    <property type="match status" value="1"/>
</dbReference>
<evidence type="ECO:0000313" key="15">
    <source>
        <dbReference type="EMBL" id="TXE07927.1"/>
    </source>
</evidence>
<evidence type="ECO:0000256" key="6">
    <source>
        <dbReference type="ARBA" id="ARBA00023004"/>
    </source>
</evidence>
<evidence type="ECO:0000256" key="1">
    <source>
        <dbReference type="ARBA" id="ARBA00004571"/>
    </source>
</evidence>
<proteinExistence type="inferred from homology"/>
<keyword evidence="3 11" id="KW-1134">Transmembrane beta strand</keyword>
<dbReference type="SUPFAM" id="SSF56935">
    <property type="entry name" value="Porins"/>
    <property type="match status" value="1"/>
</dbReference>
<keyword evidence="6" id="KW-0408">Iron</keyword>
<dbReference type="PANTHER" id="PTHR32552">
    <property type="entry name" value="FERRICHROME IRON RECEPTOR-RELATED"/>
    <property type="match status" value="1"/>
</dbReference>
<evidence type="ECO:0000256" key="8">
    <source>
        <dbReference type="ARBA" id="ARBA00023077"/>
    </source>
</evidence>
<evidence type="ECO:0000256" key="11">
    <source>
        <dbReference type="PROSITE-ProRule" id="PRU01360"/>
    </source>
</evidence>
<protein>
    <submittedName>
        <fullName evidence="15">SusC/RagA family TonB-linked outer membrane protein</fullName>
    </submittedName>
</protein>
<sequence>MNNKILFLKSQLLQKSIYILCLSSTLSTTASTIISNKSSEFKHKTLAAEIAPPFHSFSSKQKIVIRGKVMDSSGFPLAGATVIEQGTINGTITDIDGNFQLTLTAENTSIAVSYMGFTTKTVLANTDTVLEIMLQEDINGLNEVVVTALGIKREEKRLGFSQSTVDGESLAQTSPNNWSSGLIGKVAGLNILSSGSGPMNSQQITLRGNNSLNANGNNALIVVDGVPINSEMTTSGSSNAYIGEDSPIDYGNGISDINLDDIENVTVLKGPGATALYGSRAANGALIITTKSGKKSKGLGITFNSSINLDIIQRWPDWQYKYGQGTGKSFDKAGNPYYSYGASEDGSSTGGTSSAWGPEFNDQYYYQYDPNLEGQSLEPQLWQPFKDNRKDFWRTGITTTNNISIQGGNEKGSMRLSVGHSKNEWIMPNTGFERVTASINSNYQISDHVKIGSVVNYNNRSSDNLPSTGYNNGSISYFMIFQNPNVDLDWYRNIWQQGQHQIQQIQPFSSYIDNPYLIAYEATNSLASNQITGNVFGKIQLASQLELMLRTSLNTYYQEREQKRPYSINRYKQGYYETQDIWKQEVNTDFLLSYETDLSALVSLSASVGGNSMDYKYRRTDAFVDGLVVPNVYKLANGVNNPLVQTYDKNKKVNSLYGLFSLGFDNKIFLDVTGRNDWSSTLPAQNNAFFYPSANVSFIMTEIFSLPKAMDYLKYRFSYAQVGNDTDPYKTSNYYSQNAFPSSASVSTNLYNANFKPEITTSYETGIEARLFDNKINLDATVYETNTKNQIISVPLDITTGYSSGVLNSGEVRNRGVEFSIGAKIIDGETFKWKSTLTWARNWNRVMKLADGIDGQQEIGSGGNATLLAKVGGTTTAIYGYGFERSPEGKIVYDTAGLPAYPDEIQYIGDASADWKAGLNNSFSFGNVTFNVLLDGQYGGIIYSQTHHKSVQQGKLTSTYLGREEGVIIGDGVVLNTDGTYTMNTKEVITPDWYNRYYRRANVESNSFDASFLKLRELSIQYNFSTRTLKNTGISGLNISLFGRNLATVSDFPIYDPETAALNGDTILPGIEMGQLPSPASYGINLKVNL</sequence>
<organism evidence="15 16">
    <name type="scientific">Gelidibacter salicanalis</name>
    <dbReference type="NCBI Taxonomy" id="291193"/>
    <lineage>
        <taxon>Bacteria</taxon>
        <taxon>Pseudomonadati</taxon>
        <taxon>Bacteroidota</taxon>
        <taxon>Flavobacteriia</taxon>
        <taxon>Flavobacteriales</taxon>
        <taxon>Flavobacteriaceae</taxon>
        <taxon>Gelidibacter</taxon>
    </lineage>
</organism>
<dbReference type="NCBIfam" id="TIGR04057">
    <property type="entry name" value="SusC_RagA_signa"/>
    <property type="match status" value="1"/>
</dbReference>
<comment type="similarity">
    <text evidence="11 12">Belongs to the TonB-dependent receptor family.</text>
</comment>
<dbReference type="InterPro" id="IPR008969">
    <property type="entry name" value="CarboxyPept-like_regulatory"/>
</dbReference>
<dbReference type="Pfam" id="PF13715">
    <property type="entry name" value="CarbopepD_reg_2"/>
    <property type="match status" value="1"/>
</dbReference>
<evidence type="ECO:0000256" key="3">
    <source>
        <dbReference type="ARBA" id="ARBA00022452"/>
    </source>
</evidence>
<dbReference type="InterPro" id="IPR036942">
    <property type="entry name" value="Beta-barrel_TonB_sf"/>
</dbReference>
<evidence type="ECO:0000256" key="5">
    <source>
        <dbReference type="ARBA" id="ARBA00022692"/>
    </source>
</evidence>
<accession>A0A5C7AI10</accession>
<keyword evidence="16" id="KW-1185">Reference proteome</keyword>
<dbReference type="Gene3D" id="2.60.40.1120">
    <property type="entry name" value="Carboxypeptidase-like, regulatory domain"/>
    <property type="match status" value="1"/>
</dbReference>
<keyword evidence="7" id="KW-0406">Ion transport</keyword>
<evidence type="ECO:0000259" key="14">
    <source>
        <dbReference type="Pfam" id="PF07715"/>
    </source>
</evidence>
<dbReference type="Gene3D" id="2.40.170.20">
    <property type="entry name" value="TonB-dependent receptor, beta-barrel domain"/>
    <property type="match status" value="1"/>
</dbReference>
<dbReference type="EMBL" id="VORX01000004">
    <property type="protein sequence ID" value="TXE07927.1"/>
    <property type="molecule type" value="Genomic_DNA"/>
</dbReference>
<evidence type="ECO:0000256" key="10">
    <source>
        <dbReference type="ARBA" id="ARBA00023237"/>
    </source>
</evidence>
<evidence type="ECO:0000256" key="12">
    <source>
        <dbReference type="RuleBase" id="RU003357"/>
    </source>
</evidence>
<keyword evidence="5 11" id="KW-0812">Transmembrane</keyword>
<keyword evidence="8 12" id="KW-0798">TonB box</keyword>
<dbReference type="InterPro" id="IPR012910">
    <property type="entry name" value="Plug_dom"/>
</dbReference>
<evidence type="ECO:0000256" key="7">
    <source>
        <dbReference type="ARBA" id="ARBA00023065"/>
    </source>
</evidence>
<evidence type="ECO:0000256" key="4">
    <source>
        <dbReference type="ARBA" id="ARBA00022496"/>
    </source>
</evidence>
<dbReference type="AlphaFoldDB" id="A0A5C7AI10"/>
<dbReference type="Gene3D" id="2.170.130.10">
    <property type="entry name" value="TonB-dependent receptor, plug domain"/>
    <property type="match status" value="1"/>
</dbReference>
<keyword evidence="2 11" id="KW-0813">Transport</keyword>
<keyword evidence="9 11" id="KW-0472">Membrane</keyword>
<evidence type="ECO:0000259" key="13">
    <source>
        <dbReference type="Pfam" id="PF00593"/>
    </source>
</evidence>
<comment type="subcellular location">
    <subcellularLocation>
        <location evidence="1 11">Cell outer membrane</location>
        <topology evidence="1 11">Multi-pass membrane protein</topology>
    </subcellularLocation>
</comment>
<dbReference type="InterPro" id="IPR039426">
    <property type="entry name" value="TonB-dep_rcpt-like"/>
</dbReference>
<dbReference type="PROSITE" id="PS52016">
    <property type="entry name" value="TONB_DEPENDENT_REC_3"/>
    <property type="match status" value="1"/>
</dbReference>
<dbReference type="RefSeq" id="WP_146893324.1">
    <property type="nucleotide sequence ID" value="NZ_VORX01000004.1"/>
</dbReference>
<dbReference type="InterPro" id="IPR000531">
    <property type="entry name" value="Beta-barrel_TonB"/>
</dbReference>
<dbReference type="SUPFAM" id="SSF49464">
    <property type="entry name" value="Carboxypeptidase regulatory domain-like"/>
    <property type="match status" value="1"/>
</dbReference>
<dbReference type="InterPro" id="IPR037066">
    <property type="entry name" value="Plug_dom_sf"/>
</dbReference>
<reference evidence="15 16" key="1">
    <citation type="submission" date="2019-08" db="EMBL/GenBank/DDBJ databases">
        <title>Genome sequence of Gelidibacter salicanalis IC162T.</title>
        <authorList>
            <person name="Bowman J.P."/>
        </authorList>
    </citation>
    <scope>NUCLEOTIDE SEQUENCE [LARGE SCALE GENOMIC DNA]</scope>
    <source>
        <strain evidence="15 16">IC162</strain>
    </source>
</reference>
<name>A0A5C7AI10_9FLAO</name>
<dbReference type="GO" id="GO:0006826">
    <property type="term" value="P:iron ion transport"/>
    <property type="evidence" value="ECO:0007669"/>
    <property type="project" value="UniProtKB-KW"/>
</dbReference>
<feature type="domain" description="TonB-dependent receptor-like beta-barrel" evidence="13">
    <location>
        <begin position="465"/>
        <end position="845"/>
    </location>
</feature>
<dbReference type="Pfam" id="PF07715">
    <property type="entry name" value="Plug"/>
    <property type="match status" value="1"/>
</dbReference>
<dbReference type="InterPro" id="IPR023997">
    <property type="entry name" value="TonB-dep_OMP_SusC/RagA_CS"/>
</dbReference>
<keyword evidence="10 11" id="KW-0998">Cell outer membrane</keyword>